<dbReference type="Gene3D" id="1.10.1380.10">
    <property type="entry name" value="Neutral endopeptidase , domain2"/>
    <property type="match status" value="1"/>
</dbReference>
<dbReference type="SUPFAM" id="SSF55486">
    <property type="entry name" value="Metalloproteases ('zincins'), catalytic domain"/>
    <property type="match status" value="1"/>
</dbReference>
<dbReference type="WBParaSite" id="PSU_v2.g769.t1">
    <property type="protein sequence ID" value="PSU_v2.g769.t1"/>
    <property type="gene ID" value="PSU_v2.g769"/>
</dbReference>
<feature type="domain" description="Peptidase M13 N-terminal" evidence="1">
    <location>
        <begin position="6"/>
        <end position="352"/>
    </location>
</feature>
<keyword evidence="2" id="KW-1185">Reference proteome</keyword>
<sequence>MLQSSAINKTLSFYSACKKKSKAKMDKNFKEIKKDGSIVTEILKKFETLTGYKFNWCDMNAINNNAGDPKILAKALAYLSIEYFVDTLVSPSVDVNPKRDSRFASNFSLNFGQSGLTFLKPYYQPGVWEKFTYPTIKKNMLQLFKDYANLVGIECKLGVLEYHIENAIEFEHNLAMNFSATDDELRNNSREINPMEIGEIPYQFLDWKIYVSEISNLTGVNFIDESEIEKYWIMMSEPKKMEELEKYLTKVGMDTVVKYLYYRLLLSQVDDLVYENDKYIPLQKFETSNFGGGQKRKNGNINKFDEDDDPFMSKFGDKDSEAAEIRCTSFTMSYFSYANSRIFTETLYPTSAARTAFKK</sequence>
<dbReference type="Pfam" id="PF05649">
    <property type="entry name" value="Peptidase_M13_N"/>
    <property type="match status" value="1"/>
</dbReference>
<proteinExistence type="predicted"/>
<dbReference type="Proteomes" id="UP000887577">
    <property type="component" value="Unplaced"/>
</dbReference>
<evidence type="ECO:0000313" key="2">
    <source>
        <dbReference type="Proteomes" id="UP000887577"/>
    </source>
</evidence>
<dbReference type="AlphaFoldDB" id="A0A914Z5S1"/>
<evidence type="ECO:0000313" key="3">
    <source>
        <dbReference type="WBParaSite" id="PSU_v2.g769.t1"/>
    </source>
</evidence>
<dbReference type="InterPro" id="IPR008753">
    <property type="entry name" value="Peptidase_M13_N"/>
</dbReference>
<dbReference type="InterPro" id="IPR042089">
    <property type="entry name" value="Peptidase_M13_dom_2"/>
</dbReference>
<organism evidence="2 3">
    <name type="scientific">Panagrolaimus superbus</name>
    <dbReference type="NCBI Taxonomy" id="310955"/>
    <lineage>
        <taxon>Eukaryota</taxon>
        <taxon>Metazoa</taxon>
        <taxon>Ecdysozoa</taxon>
        <taxon>Nematoda</taxon>
        <taxon>Chromadorea</taxon>
        <taxon>Rhabditida</taxon>
        <taxon>Tylenchina</taxon>
        <taxon>Panagrolaimomorpha</taxon>
        <taxon>Panagrolaimoidea</taxon>
        <taxon>Panagrolaimidae</taxon>
        <taxon>Panagrolaimus</taxon>
    </lineage>
</organism>
<name>A0A914Z5S1_9BILA</name>
<dbReference type="GO" id="GO:0006508">
    <property type="term" value="P:proteolysis"/>
    <property type="evidence" value="ECO:0007669"/>
    <property type="project" value="InterPro"/>
</dbReference>
<accession>A0A914Z5S1</accession>
<protein>
    <submittedName>
        <fullName evidence="3">Peptidase M13 N-terminal domain-containing protein</fullName>
    </submittedName>
</protein>
<evidence type="ECO:0000259" key="1">
    <source>
        <dbReference type="Pfam" id="PF05649"/>
    </source>
</evidence>
<reference evidence="3" key="1">
    <citation type="submission" date="2022-11" db="UniProtKB">
        <authorList>
            <consortium name="WormBaseParasite"/>
        </authorList>
    </citation>
    <scope>IDENTIFICATION</scope>
</reference>